<dbReference type="Pfam" id="PF07719">
    <property type="entry name" value="TPR_2"/>
    <property type="match status" value="1"/>
</dbReference>
<evidence type="ECO:0000256" key="2">
    <source>
        <dbReference type="ARBA" id="ARBA00022803"/>
    </source>
</evidence>
<dbReference type="PROSITE" id="PS50293">
    <property type="entry name" value="TPR_REGION"/>
    <property type="match status" value="1"/>
</dbReference>
<feature type="repeat" description="TPR" evidence="3">
    <location>
        <begin position="216"/>
        <end position="249"/>
    </location>
</feature>
<gene>
    <name evidence="5" type="ORF">J0M35_10195</name>
</gene>
<dbReference type="InterPro" id="IPR011990">
    <property type="entry name" value="TPR-like_helical_dom_sf"/>
</dbReference>
<feature type="repeat" description="TPR" evidence="3">
    <location>
        <begin position="1275"/>
        <end position="1308"/>
    </location>
</feature>
<dbReference type="InterPro" id="IPR019734">
    <property type="entry name" value="TPR_rpt"/>
</dbReference>
<sequence>MASKQTALGKRLAVLTAALPLSLALSFGFLSLAAEAVPGLSLPNLENPMKQAAEAFEAGNYEAAVVILNRILASDRHNLEALIKRGVAFVKLNQRERALKDFNRAFEEAPDNPRVALVRGACFYELKRYREALHDLEAACRAYPTDYFPFLLAASTAYHLDDYNKALKYGKETLGLGYKPDLNFRLMLAECHVALGQYKIGEELLDRLIEAPDVTAEVWVAKGNLEAILKHPKEALQCYEKALQLSPGNSQAIYQKALLKLSTDKSESGLKELKEAVEKNPDNHKLRLFRAELFLKLKRYEEALADYKILEKAIPLDARVYRGQAAIMALTERNDEVLALAQKANKLDPDDPAASLILATALATNGKSEEAEKAFNSAVKNAGNDTMPRLLRARFFVAQKRYKEALEDYDLLVKSGQEDTELLTARLVPLFELGDYDRALKDVNKLLLSGHKDDWLYLASGTAKASLGQYKTAVSDLEKYALNAPAKAPIYTLIARAYLGAHEYNKAIAAAGQALALTPNYHEARKIRVAAYFAAQNWQGIIDDTNYLSEQEKVLKQDQKSQEKTNTNSTKNSILDENLLEWRGFAFYVTGMPLKALECFNSIVEQFPESSLGYADAALIYIETGMLSEAEKLINTALTKENKGAKLYFEKAELDLLLKRDQEALKALDQAIQIKPDYASALKLRAGIAFKNSNLDLAKESLEKLLALRETANFKEELQLADILSRLGEEDAAKSRRMKAMTMPLSSSADYMERARFSKEHGLSLNGFFEFAKEDYLKAFAADHKNIAAIYALCALYEKKGENQKLLELLRNLRQKKEYADAQAILAFCTSNTRLAMGNYDKAINELKAIKNPGDFKLLICKQEAAIALARGHFAIAMQAVNDMEKSLGPSSTADILKAQILSKQAKKDEAISHLDKAIERDGDLDAYELKALYLNDLKAPEQALKVVEEAIEQMLKTDKRSRTDIYSKLLYLKAINLEDLRQEREALKTLDSAIRFDATNNSALLERARLLYESGQFGEATHDLLASIKRGGENSDCLYLLGNCYRRLGHFDKAVTSYDRALTIRPVFYDALFQRANCKYMLKDFQGALKDYNAALKISSKSQECYINRGGTYGAMGDFAGLLRDLHIAKHLGATTRLMLTNEGIALKGLKRYQEAAEIFREAIKADSKRIESYIDLANCYAAQPEKAELAIATLDEAARIDPENFNLLKAKSKILRQRGDFNGAFQAASAYVGYCPKDLAMQAVYLRLANLAGRREELKTKCDQLLKDNPDWVDGWFELGHYFLSENKPEDALKAFQKVDKMVKNDHECWLNIAVSLSRLGRYDEALDYARKAEESENFKKESRLMEASILLSSGKQEKSKEVLTKLIEQDRSGESGLSLAASALMNHINGKEEKARSQISRAANLSRESYPLMQIKQTIEVAR</sequence>
<dbReference type="InterPro" id="IPR013105">
    <property type="entry name" value="TPR_2"/>
</dbReference>
<evidence type="ECO:0000313" key="6">
    <source>
        <dbReference type="Proteomes" id="UP000664277"/>
    </source>
</evidence>
<feature type="repeat" description="TPR" evidence="3">
    <location>
        <begin position="488"/>
        <end position="521"/>
    </location>
</feature>
<feature type="repeat" description="TPR" evidence="3">
    <location>
        <begin position="79"/>
        <end position="112"/>
    </location>
</feature>
<dbReference type="SUPFAM" id="SSF48452">
    <property type="entry name" value="TPR-like"/>
    <property type="match status" value="6"/>
</dbReference>
<comment type="caution">
    <text evidence="5">The sequence shown here is derived from an EMBL/GenBank/DDBJ whole genome shotgun (WGS) entry which is preliminary data.</text>
</comment>
<keyword evidence="1" id="KW-0677">Repeat</keyword>
<dbReference type="PANTHER" id="PTHR44858">
    <property type="entry name" value="TETRATRICOPEPTIDE REPEAT PROTEIN 6"/>
    <property type="match status" value="1"/>
</dbReference>
<dbReference type="Pfam" id="PF12895">
    <property type="entry name" value="ANAPC3"/>
    <property type="match status" value="1"/>
</dbReference>
<dbReference type="Pfam" id="PF13181">
    <property type="entry name" value="TPR_8"/>
    <property type="match status" value="1"/>
</dbReference>
<accession>A0A8J7P808</accession>
<keyword evidence="4" id="KW-0175">Coiled coil</keyword>
<dbReference type="InterPro" id="IPR050498">
    <property type="entry name" value="Ycf3"/>
</dbReference>
<reference evidence="5" key="1">
    <citation type="submission" date="2021-02" db="EMBL/GenBank/DDBJ databases">
        <title>Genome-Resolved Metagenomics of a Microbial Community Performing Photosynthetic Biological Nutrient Removal.</title>
        <authorList>
            <person name="Mcdaniel E.A."/>
        </authorList>
    </citation>
    <scope>NUCLEOTIDE SEQUENCE</scope>
    <source>
        <strain evidence="5">UWPOB_OBS1</strain>
    </source>
</reference>
<dbReference type="EMBL" id="JAFLCK010000013">
    <property type="protein sequence ID" value="MBN8660724.1"/>
    <property type="molecule type" value="Genomic_DNA"/>
</dbReference>
<dbReference type="Pfam" id="PF13432">
    <property type="entry name" value="TPR_16"/>
    <property type="match status" value="3"/>
</dbReference>
<evidence type="ECO:0000256" key="3">
    <source>
        <dbReference type="PROSITE-ProRule" id="PRU00339"/>
    </source>
</evidence>
<feature type="coiled-coil region" evidence="4">
    <location>
        <begin position="796"/>
        <end position="823"/>
    </location>
</feature>
<organism evidence="5 6">
    <name type="scientific">Candidatus Obscuribacter phosphatis</name>
    <dbReference type="NCBI Taxonomy" id="1906157"/>
    <lineage>
        <taxon>Bacteria</taxon>
        <taxon>Bacillati</taxon>
        <taxon>Candidatus Melainabacteria</taxon>
        <taxon>Candidatus Obscuribacterales</taxon>
        <taxon>Candidatus Obscuribacteraceae</taxon>
        <taxon>Candidatus Obscuribacter</taxon>
    </lineage>
</organism>
<evidence type="ECO:0000313" key="5">
    <source>
        <dbReference type="EMBL" id="MBN8660724.1"/>
    </source>
</evidence>
<protein>
    <submittedName>
        <fullName evidence="5">Tetratricopeptide repeat protein</fullName>
    </submittedName>
</protein>
<dbReference type="SMART" id="SM00028">
    <property type="entry name" value="TPR"/>
    <property type="match status" value="23"/>
</dbReference>
<proteinExistence type="predicted"/>
<dbReference type="Pfam" id="PF14559">
    <property type="entry name" value="TPR_19"/>
    <property type="match status" value="2"/>
</dbReference>
<keyword evidence="2 3" id="KW-0802">TPR repeat</keyword>
<name>A0A8J7P808_9BACT</name>
<feature type="repeat" description="TPR" evidence="3">
    <location>
        <begin position="1036"/>
        <end position="1069"/>
    </location>
</feature>
<dbReference type="PROSITE" id="PS50005">
    <property type="entry name" value="TPR"/>
    <property type="match status" value="6"/>
</dbReference>
<evidence type="ECO:0000256" key="1">
    <source>
        <dbReference type="ARBA" id="ARBA00022737"/>
    </source>
</evidence>
<dbReference type="PANTHER" id="PTHR44858:SF1">
    <property type="entry name" value="UDP-N-ACETYLGLUCOSAMINE--PEPTIDE N-ACETYLGLUCOSAMINYLTRANSFERASE SPINDLY-RELATED"/>
    <property type="match status" value="1"/>
</dbReference>
<feature type="repeat" description="TPR" evidence="3">
    <location>
        <begin position="645"/>
        <end position="678"/>
    </location>
</feature>
<evidence type="ECO:0000256" key="4">
    <source>
        <dbReference type="SAM" id="Coils"/>
    </source>
</evidence>
<dbReference type="Gene3D" id="1.25.40.10">
    <property type="entry name" value="Tetratricopeptide repeat domain"/>
    <property type="match status" value="11"/>
</dbReference>
<dbReference type="Proteomes" id="UP000664277">
    <property type="component" value="Unassembled WGS sequence"/>
</dbReference>